<keyword evidence="1" id="KW-0812">Transmembrane</keyword>
<dbReference type="EMBL" id="JAENII010000001">
    <property type="protein sequence ID" value="MBK1825689.1"/>
    <property type="molecule type" value="Genomic_DNA"/>
</dbReference>
<keyword evidence="1" id="KW-1133">Transmembrane helix</keyword>
<evidence type="ECO:0000313" key="2">
    <source>
        <dbReference type="EMBL" id="MBK1825689.1"/>
    </source>
</evidence>
<keyword evidence="3" id="KW-1185">Reference proteome</keyword>
<gene>
    <name evidence="2" type="ORF">JIN81_01550</name>
</gene>
<dbReference type="PANTHER" id="PTHR30093">
    <property type="entry name" value="GENERAL SECRETION PATHWAY PROTEIN G"/>
    <property type="match status" value="1"/>
</dbReference>
<name>A0A934R5I9_9BACT</name>
<sequence length="232" mass="25380">MKTHFFKPTRAAGFTLVELLVSIVIVAVLASVVFAVSIRVKSKANAAGCVSNLRQVGSMMNAAAVENSGMYPHGGPPKGWIRRLVSEVDTSYPDTGGPADGPFFKDGAGNIFNCPADKDGCRELHKSYLGNPWVLGMKDGEGEWLGNGAFSPRRVQSIRQPARTFLIVEDWTRDAPLWRGNGLRYRGDLNKDAENPAHGEGRHFLYVDGHVEYLAKDPGMTDEGYAVHYQGR</sequence>
<accession>A0A934R5I9</accession>
<dbReference type="RefSeq" id="WP_200275823.1">
    <property type="nucleotide sequence ID" value="NZ_JAENII010000001.1"/>
</dbReference>
<dbReference type="InterPro" id="IPR045584">
    <property type="entry name" value="Pilin-like"/>
</dbReference>
<keyword evidence="1" id="KW-0472">Membrane</keyword>
<evidence type="ECO:0000313" key="3">
    <source>
        <dbReference type="Proteomes" id="UP000658278"/>
    </source>
</evidence>
<comment type="caution">
    <text evidence="2">The sequence shown here is derived from an EMBL/GenBank/DDBJ whole genome shotgun (WGS) entry which is preliminary data.</text>
</comment>
<dbReference type="SUPFAM" id="SSF54523">
    <property type="entry name" value="Pili subunits"/>
    <property type="match status" value="1"/>
</dbReference>
<organism evidence="2 3">
    <name type="scientific">Haloferula rosea</name>
    <dbReference type="NCBI Taxonomy" id="490093"/>
    <lineage>
        <taxon>Bacteria</taxon>
        <taxon>Pseudomonadati</taxon>
        <taxon>Verrucomicrobiota</taxon>
        <taxon>Verrucomicrobiia</taxon>
        <taxon>Verrucomicrobiales</taxon>
        <taxon>Verrucomicrobiaceae</taxon>
        <taxon>Haloferula</taxon>
    </lineage>
</organism>
<dbReference type="InterPro" id="IPR012902">
    <property type="entry name" value="N_methyl_site"/>
</dbReference>
<reference evidence="2" key="1">
    <citation type="submission" date="2021-01" db="EMBL/GenBank/DDBJ databases">
        <title>Modified the classification status of verrucomicrobia.</title>
        <authorList>
            <person name="Feng X."/>
        </authorList>
    </citation>
    <scope>NUCLEOTIDE SEQUENCE</scope>
    <source>
        <strain evidence="2">KCTC 22201</strain>
    </source>
</reference>
<dbReference type="NCBIfam" id="TIGR02532">
    <property type="entry name" value="IV_pilin_GFxxxE"/>
    <property type="match status" value="1"/>
</dbReference>
<feature type="transmembrane region" description="Helical" evidence="1">
    <location>
        <begin position="12"/>
        <end position="36"/>
    </location>
</feature>
<dbReference type="AlphaFoldDB" id="A0A934R5I9"/>
<dbReference type="Gene3D" id="3.30.700.10">
    <property type="entry name" value="Glycoprotein, Type 4 Pilin"/>
    <property type="match status" value="1"/>
</dbReference>
<dbReference type="Pfam" id="PF07963">
    <property type="entry name" value="N_methyl"/>
    <property type="match status" value="1"/>
</dbReference>
<proteinExistence type="predicted"/>
<protein>
    <submittedName>
        <fullName evidence="2">Prepilin-type N-terminal cleavage/methylation domain-containing protein</fullName>
    </submittedName>
</protein>
<evidence type="ECO:0000256" key="1">
    <source>
        <dbReference type="SAM" id="Phobius"/>
    </source>
</evidence>
<dbReference type="PROSITE" id="PS00409">
    <property type="entry name" value="PROKAR_NTER_METHYL"/>
    <property type="match status" value="1"/>
</dbReference>
<dbReference type="Proteomes" id="UP000658278">
    <property type="component" value="Unassembled WGS sequence"/>
</dbReference>